<keyword evidence="2" id="KW-1185">Reference proteome</keyword>
<dbReference type="EMBL" id="JASPKZ010000045">
    <property type="protein sequence ID" value="KAJ9600807.1"/>
    <property type="molecule type" value="Genomic_DNA"/>
</dbReference>
<reference evidence="1" key="1">
    <citation type="journal article" date="2023" name="IScience">
        <title>Live-bearing cockroach genome reveals convergent evolutionary mechanisms linked to viviparity in insects and beyond.</title>
        <authorList>
            <person name="Fouks B."/>
            <person name="Harrison M.C."/>
            <person name="Mikhailova A.A."/>
            <person name="Marchal E."/>
            <person name="English S."/>
            <person name="Carruthers M."/>
            <person name="Jennings E.C."/>
            <person name="Chiamaka E.L."/>
            <person name="Frigard R.A."/>
            <person name="Pippel M."/>
            <person name="Attardo G.M."/>
            <person name="Benoit J.B."/>
            <person name="Bornberg-Bauer E."/>
            <person name="Tobe S.S."/>
        </authorList>
    </citation>
    <scope>NUCLEOTIDE SEQUENCE</scope>
    <source>
        <strain evidence="1">Stay&amp;Tobe</strain>
    </source>
</reference>
<feature type="non-terminal residue" evidence="1">
    <location>
        <position position="107"/>
    </location>
</feature>
<dbReference type="Proteomes" id="UP001233999">
    <property type="component" value="Unassembled WGS sequence"/>
</dbReference>
<proteinExistence type="predicted"/>
<evidence type="ECO:0000313" key="2">
    <source>
        <dbReference type="Proteomes" id="UP001233999"/>
    </source>
</evidence>
<evidence type="ECO:0000313" key="1">
    <source>
        <dbReference type="EMBL" id="KAJ9600807.1"/>
    </source>
</evidence>
<comment type="caution">
    <text evidence="1">The sequence shown here is derived from an EMBL/GenBank/DDBJ whole genome shotgun (WGS) entry which is preliminary data.</text>
</comment>
<feature type="non-terminal residue" evidence="1">
    <location>
        <position position="1"/>
    </location>
</feature>
<accession>A0AAD8ET78</accession>
<sequence>TAVLELISIIISKFMSLYFSSSIYEDTFLSSHVLYNATYSFKYIILKRSVVFHKLIMGNNNMRFSILCLKILKCRRVHHVEKKIEFKKIIKKRCTFFSSNKTKPVLE</sequence>
<organism evidence="1 2">
    <name type="scientific">Diploptera punctata</name>
    <name type="common">Pacific beetle cockroach</name>
    <dbReference type="NCBI Taxonomy" id="6984"/>
    <lineage>
        <taxon>Eukaryota</taxon>
        <taxon>Metazoa</taxon>
        <taxon>Ecdysozoa</taxon>
        <taxon>Arthropoda</taxon>
        <taxon>Hexapoda</taxon>
        <taxon>Insecta</taxon>
        <taxon>Pterygota</taxon>
        <taxon>Neoptera</taxon>
        <taxon>Polyneoptera</taxon>
        <taxon>Dictyoptera</taxon>
        <taxon>Blattodea</taxon>
        <taxon>Blaberoidea</taxon>
        <taxon>Blaberidae</taxon>
        <taxon>Diplopterinae</taxon>
        <taxon>Diploptera</taxon>
    </lineage>
</organism>
<name>A0AAD8ET78_DIPPU</name>
<gene>
    <name evidence="1" type="ORF">L9F63_001019</name>
</gene>
<dbReference type="AlphaFoldDB" id="A0AAD8ET78"/>
<reference evidence="1" key="2">
    <citation type="submission" date="2023-05" db="EMBL/GenBank/DDBJ databases">
        <authorList>
            <person name="Fouks B."/>
        </authorList>
    </citation>
    <scope>NUCLEOTIDE SEQUENCE</scope>
    <source>
        <strain evidence="1">Stay&amp;Tobe</strain>
        <tissue evidence="1">Testes</tissue>
    </source>
</reference>
<protein>
    <submittedName>
        <fullName evidence="1">Uncharacterized protein</fullName>
    </submittedName>
</protein>